<gene>
    <name evidence="1" type="ORF">ACFORL_09690</name>
</gene>
<reference evidence="2" key="1">
    <citation type="journal article" date="2019" name="Int. J. Syst. Evol. Microbiol.">
        <title>The Global Catalogue of Microorganisms (GCM) 10K type strain sequencing project: providing services to taxonomists for standard genome sequencing and annotation.</title>
        <authorList>
            <consortium name="The Broad Institute Genomics Platform"/>
            <consortium name="The Broad Institute Genome Sequencing Center for Infectious Disease"/>
            <person name="Wu L."/>
            <person name="Ma J."/>
        </authorList>
    </citation>
    <scope>NUCLEOTIDE SEQUENCE [LARGE SCALE GENOMIC DNA]</scope>
    <source>
        <strain evidence="2">CCUG 59858</strain>
    </source>
</reference>
<sequence length="95" mass="10796">MIKKALDYDTLKENNFRVIENNQLLVGAFKPINLNYTKSLAQHDVATSVIFGLTMHQPQVPEIRLVMKNNQIVGTFRIDERRELANTVANTIQAA</sequence>
<evidence type="ECO:0000313" key="1">
    <source>
        <dbReference type="EMBL" id="MFC3909341.1"/>
    </source>
</evidence>
<protein>
    <submittedName>
        <fullName evidence="1">Uncharacterized protein</fullName>
    </submittedName>
</protein>
<dbReference type="Proteomes" id="UP001595758">
    <property type="component" value="Unassembled WGS sequence"/>
</dbReference>
<accession>A0ABV8CGR7</accession>
<evidence type="ECO:0000313" key="2">
    <source>
        <dbReference type="Proteomes" id="UP001595758"/>
    </source>
</evidence>
<keyword evidence="2" id="KW-1185">Reference proteome</keyword>
<organism evidence="1 2">
    <name type="scientific">Legionella dresdenensis</name>
    <dbReference type="NCBI Taxonomy" id="450200"/>
    <lineage>
        <taxon>Bacteria</taxon>
        <taxon>Pseudomonadati</taxon>
        <taxon>Pseudomonadota</taxon>
        <taxon>Gammaproteobacteria</taxon>
        <taxon>Legionellales</taxon>
        <taxon>Legionellaceae</taxon>
        <taxon>Legionella</taxon>
    </lineage>
</organism>
<comment type="caution">
    <text evidence="1">The sequence shown here is derived from an EMBL/GenBank/DDBJ whole genome shotgun (WGS) entry which is preliminary data.</text>
</comment>
<dbReference type="EMBL" id="JBHSAB010000023">
    <property type="protein sequence ID" value="MFC3909341.1"/>
    <property type="molecule type" value="Genomic_DNA"/>
</dbReference>
<dbReference type="RefSeq" id="WP_382343465.1">
    <property type="nucleotide sequence ID" value="NZ_JBHSAB010000023.1"/>
</dbReference>
<name>A0ABV8CGR7_9GAMM</name>
<proteinExistence type="predicted"/>